<reference evidence="2" key="1">
    <citation type="submission" date="2016-12" db="EMBL/GenBank/DDBJ databases">
        <authorList>
            <person name="Rodrigo-Torres L."/>
            <person name="Arahal R.D."/>
            <person name="Lucena T."/>
        </authorList>
    </citation>
    <scope>NUCLEOTIDE SEQUENCE [LARGE SCALE GENOMIC DNA]</scope>
</reference>
<dbReference type="RefSeq" id="WP_073585684.1">
    <property type="nucleotide sequence ID" value="NZ_AP024897.1"/>
</dbReference>
<evidence type="ECO:0000313" key="2">
    <source>
        <dbReference type="Proteomes" id="UP000184600"/>
    </source>
</evidence>
<protein>
    <submittedName>
        <fullName evidence="1">Uncharacterized protein</fullName>
    </submittedName>
</protein>
<accession>A0A1M7Z002</accession>
<dbReference type="OrthoDB" id="6521020at2"/>
<dbReference type="EMBL" id="FRFG01000059">
    <property type="protein sequence ID" value="SHO58238.1"/>
    <property type="molecule type" value="Genomic_DNA"/>
</dbReference>
<gene>
    <name evidence="1" type="ORF">VQ7734_04008</name>
</gene>
<evidence type="ECO:0000313" key="1">
    <source>
        <dbReference type="EMBL" id="SHO58238.1"/>
    </source>
</evidence>
<dbReference type="InterPro" id="IPR010351">
    <property type="entry name" value="DUF943"/>
</dbReference>
<dbReference type="AlphaFoldDB" id="A0A1M7Z002"/>
<dbReference type="Pfam" id="PF06092">
    <property type="entry name" value="DUF943"/>
    <property type="match status" value="1"/>
</dbReference>
<organism evidence="1 2">
    <name type="scientific">Vibrio quintilis</name>
    <dbReference type="NCBI Taxonomy" id="1117707"/>
    <lineage>
        <taxon>Bacteria</taxon>
        <taxon>Pseudomonadati</taxon>
        <taxon>Pseudomonadota</taxon>
        <taxon>Gammaproteobacteria</taxon>
        <taxon>Vibrionales</taxon>
        <taxon>Vibrionaceae</taxon>
        <taxon>Vibrio</taxon>
    </lineage>
</organism>
<dbReference type="STRING" id="1117707.VQ7734_04008"/>
<proteinExistence type="predicted"/>
<keyword evidence="2" id="KW-1185">Reference proteome</keyword>
<dbReference type="Proteomes" id="UP000184600">
    <property type="component" value="Unassembled WGS sequence"/>
</dbReference>
<name>A0A1M7Z002_9VIBR</name>
<sequence>MIVNVTIRKSCIKLTLGSLLVLALLYLIYAWLKPVQIINVYQNKYITDVVVKNFPVTTRGKISWWKENKESLKAEYNFPNPLSDGTFYIYVWDIGKGIQEISQYDQEPEQICFKQRKIKNKCIEKNILFEISKTRNGGLQYR</sequence>